<dbReference type="OrthoDB" id="2431539at2759"/>
<proteinExistence type="predicted"/>
<gene>
    <name evidence="1" type="ORF">FWILDA_LOCUS17744</name>
</gene>
<dbReference type="Proteomes" id="UP001153678">
    <property type="component" value="Unassembled WGS sequence"/>
</dbReference>
<evidence type="ECO:0000313" key="1">
    <source>
        <dbReference type="EMBL" id="CAI2196769.1"/>
    </source>
</evidence>
<name>A0A9W4T945_9GLOM</name>
<protein>
    <submittedName>
        <fullName evidence="1">20043_t:CDS:1</fullName>
    </submittedName>
</protein>
<feature type="non-terminal residue" evidence="1">
    <location>
        <position position="1"/>
    </location>
</feature>
<dbReference type="AlphaFoldDB" id="A0A9W4T945"/>
<evidence type="ECO:0000313" key="2">
    <source>
        <dbReference type="Proteomes" id="UP001153678"/>
    </source>
</evidence>
<organism evidence="1 2">
    <name type="scientific">Funneliformis geosporum</name>
    <dbReference type="NCBI Taxonomy" id="1117311"/>
    <lineage>
        <taxon>Eukaryota</taxon>
        <taxon>Fungi</taxon>
        <taxon>Fungi incertae sedis</taxon>
        <taxon>Mucoromycota</taxon>
        <taxon>Glomeromycotina</taxon>
        <taxon>Glomeromycetes</taxon>
        <taxon>Glomerales</taxon>
        <taxon>Glomeraceae</taxon>
        <taxon>Funneliformis</taxon>
    </lineage>
</organism>
<sequence>KEKSSGIAESAFKTITSVYQSVFGTQTKYVGLSYLGLEQSETAQKLLE</sequence>
<accession>A0A9W4T945</accession>
<keyword evidence="2" id="KW-1185">Reference proteome</keyword>
<comment type="caution">
    <text evidence="1">The sequence shown here is derived from an EMBL/GenBank/DDBJ whole genome shotgun (WGS) entry which is preliminary data.</text>
</comment>
<dbReference type="EMBL" id="CAMKVN010014927">
    <property type="protein sequence ID" value="CAI2196769.1"/>
    <property type="molecule type" value="Genomic_DNA"/>
</dbReference>
<reference evidence="1" key="1">
    <citation type="submission" date="2022-08" db="EMBL/GenBank/DDBJ databases">
        <authorList>
            <person name="Kallberg Y."/>
            <person name="Tangrot J."/>
            <person name="Rosling A."/>
        </authorList>
    </citation>
    <scope>NUCLEOTIDE SEQUENCE</scope>
    <source>
        <strain evidence="1">Wild A</strain>
    </source>
</reference>